<dbReference type="InterPro" id="IPR002020">
    <property type="entry name" value="Citrate_synthase"/>
</dbReference>
<dbReference type="Pfam" id="PF00285">
    <property type="entry name" value="Citrate_synt"/>
    <property type="match status" value="1"/>
</dbReference>
<organism evidence="6 7">
    <name type="scientific">Streptomyces europaeiscabiei</name>
    <dbReference type="NCBI Taxonomy" id="146819"/>
    <lineage>
        <taxon>Bacteria</taxon>
        <taxon>Bacillati</taxon>
        <taxon>Actinomycetota</taxon>
        <taxon>Actinomycetes</taxon>
        <taxon>Kitasatosporales</taxon>
        <taxon>Streptomycetaceae</taxon>
        <taxon>Streptomyces</taxon>
    </lineage>
</organism>
<dbReference type="Gene3D" id="1.10.580.10">
    <property type="entry name" value="Citrate Synthase, domain 1"/>
    <property type="match status" value="1"/>
</dbReference>
<dbReference type="Proteomes" id="UP001271274">
    <property type="component" value="Unassembled WGS sequence"/>
</dbReference>
<dbReference type="PANTHER" id="PTHR11739:SF4">
    <property type="entry name" value="CITRATE SYNTHASE, PEROXISOMAL"/>
    <property type="match status" value="1"/>
</dbReference>
<comment type="caution">
    <text evidence="6">The sequence shown here is derived from an EMBL/GenBank/DDBJ whole genome shotgun (WGS) entry which is preliminary data.</text>
</comment>
<dbReference type="Gene3D" id="1.10.230.10">
    <property type="entry name" value="Cytochrome P450-Terp, domain 2"/>
    <property type="match status" value="1"/>
</dbReference>
<evidence type="ECO:0000256" key="4">
    <source>
        <dbReference type="ARBA" id="ARBA00022679"/>
    </source>
</evidence>
<evidence type="ECO:0000313" key="6">
    <source>
        <dbReference type="EMBL" id="MDX3699192.1"/>
    </source>
</evidence>
<dbReference type="EC" id="2.3.3.16" evidence="3"/>
<dbReference type="InterPro" id="IPR016142">
    <property type="entry name" value="Citrate_synth-like_lrg_a-sub"/>
</dbReference>
<proteinExistence type="inferred from homology"/>
<dbReference type="SUPFAM" id="SSF48256">
    <property type="entry name" value="Citrate synthase"/>
    <property type="match status" value="1"/>
</dbReference>
<keyword evidence="7" id="KW-1185">Reference proteome</keyword>
<keyword evidence="4" id="KW-0808">Transferase</keyword>
<dbReference type="PANTHER" id="PTHR11739">
    <property type="entry name" value="CITRATE SYNTHASE"/>
    <property type="match status" value="1"/>
</dbReference>
<dbReference type="RefSeq" id="WP_319061630.1">
    <property type="nucleotide sequence ID" value="NZ_JARAYT010000001.1"/>
</dbReference>
<sequence>MLDQGGAAPVIADELRAGRSIPGLGHRLYTGEDPRARAPFVLLESIPQAAPAPRCGPRHRGDDNPPHTLHANVDLALPVLTVSFGMAPAASETALAVARTAGWIAHALEEYGERPLRMRPSGRPVGTRPPERSRTSGPYRPPTRAPPHPGPDSGSRTRPVWALCPPFGPGSPSLARKSG</sequence>
<gene>
    <name evidence="6" type="ORF">PV662_05350</name>
</gene>
<name>A0ABU4NAU2_9ACTN</name>
<comment type="similarity">
    <text evidence="2">Belongs to the citrate synthase family.</text>
</comment>
<evidence type="ECO:0000256" key="5">
    <source>
        <dbReference type="SAM" id="MobiDB-lite"/>
    </source>
</evidence>
<evidence type="ECO:0000256" key="3">
    <source>
        <dbReference type="ARBA" id="ARBA00012972"/>
    </source>
</evidence>
<feature type="compositionally biased region" description="Pro residues" evidence="5">
    <location>
        <begin position="139"/>
        <end position="150"/>
    </location>
</feature>
<evidence type="ECO:0000256" key="2">
    <source>
        <dbReference type="ARBA" id="ARBA00010566"/>
    </source>
</evidence>
<dbReference type="PRINTS" id="PR00143">
    <property type="entry name" value="CITRTSNTHASE"/>
</dbReference>
<feature type="region of interest" description="Disordered" evidence="5">
    <location>
        <begin position="115"/>
        <end position="179"/>
    </location>
</feature>
<protein>
    <recommendedName>
        <fullName evidence="3">citrate synthase (unknown stereospecificity)</fullName>
        <ecNumber evidence="3">2.3.3.16</ecNumber>
    </recommendedName>
</protein>
<dbReference type="EMBL" id="JARAYU010000001">
    <property type="protein sequence ID" value="MDX3699192.1"/>
    <property type="molecule type" value="Genomic_DNA"/>
</dbReference>
<dbReference type="InterPro" id="IPR036969">
    <property type="entry name" value="Citrate_synthase_sf"/>
</dbReference>
<evidence type="ECO:0000313" key="7">
    <source>
        <dbReference type="Proteomes" id="UP001271274"/>
    </source>
</evidence>
<evidence type="ECO:0000256" key="1">
    <source>
        <dbReference type="ARBA" id="ARBA00005163"/>
    </source>
</evidence>
<comment type="pathway">
    <text evidence="1">Carbohydrate metabolism; tricarboxylic acid cycle.</text>
</comment>
<dbReference type="InterPro" id="IPR016143">
    <property type="entry name" value="Citrate_synth-like_sm_a-sub"/>
</dbReference>
<accession>A0ABU4NAU2</accession>
<reference evidence="6 7" key="1">
    <citation type="journal article" date="2023" name="Microb. Genom.">
        <title>Mesoterricola silvestris gen. nov., sp. nov., Mesoterricola sediminis sp. nov., Geothrix oryzae sp. nov., Geothrix edaphica sp. nov., Geothrix rubra sp. nov., and Geothrix limicola sp. nov., six novel members of Acidobacteriota isolated from soils.</title>
        <authorList>
            <person name="Weisberg A.J."/>
            <person name="Pearce E."/>
            <person name="Kramer C.G."/>
            <person name="Chang J.H."/>
            <person name="Clarke C.R."/>
        </authorList>
    </citation>
    <scope>NUCLEOTIDE SEQUENCE [LARGE SCALE GENOMIC DNA]</scope>
    <source>
        <strain evidence="6 7">ID09-01A</strain>
    </source>
</reference>